<accession>A4JW56</accession>
<dbReference type="HOGENOM" id="CLU_1122782_0_0_4"/>
<proteinExistence type="predicted"/>
<gene>
    <name evidence="1" type="ordered locus">Bcep1808_7639</name>
</gene>
<name>A4JW56_BURVG</name>
<protein>
    <submittedName>
        <fullName evidence="1">Uncharacterized protein</fullName>
    </submittedName>
</protein>
<sequence length="222" mass="25547">MKKKELRRLPVDIALPQRVLLENGTMFAAFENLEDLEVFWLANRFPFACESAESAEGQAVFLRPGEWVFGPSKAAVVKTAMRWDEWGIRCEYQNYGNDEFIDGWLADLTIDRSKRIANGTWTEGDELKYTRRSSKQFPGCWRLTNLPNGFDAEDWLTNDFNVEGTLDDPRTPIGQVVTALQEATFDDWGEHNSQVLSFYDQYGVDRCIDYLREEAALGYAYP</sequence>
<dbReference type="KEGG" id="bvi:Bcep1808_7639"/>
<dbReference type="Proteomes" id="UP000002287">
    <property type="component" value="Plasmid pBVIE04"/>
</dbReference>
<keyword evidence="1" id="KW-0614">Plasmid</keyword>
<evidence type="ECO:0000313" key="2">
    <source>
        <dbReference type="Proteomes" id="UP000002287"/>
    </source>
</evidence>
<reference evidence="1 2" key="1">
    <citation type="submission" date="2007-03" db="EMBL/GenBank/DDBJ databases">
        <title>Complete sequence of plasmid pBVIE04 of Burkholderia vietnamiensis G4.</title>
        <authorList>
            <consortium name="US DOE Joint Genome Institute"/>
            <person name="Copeland A."/>
            <person name="Lucas S."/>
            <person name="Lapidus A."/>
            <person name="Barry K."/>
            <person name="Detter J.C."/>
            <person name="Glavina del Rio T."/>
            <person name="Hammon N."/>
            <person name="Israni S."/>
            <person name="Dalin E."/>
            <person name="Tice H."/>
            <person name="Pitluck S."/>
            <person name="Chain P."/>
            <person name="Malfatti S."/>
            <person name="Shin M."/>
            <person name="Vergez L."/>
            <person name="Schmutz J."/>
            <person name="Larimer F."/>
            <person name="Land M."/>
            <person name="Hauser L."/>
            <person name="Kyrpides N."/>
            <person name="Tiedje J."/>
            <person name="Richardson P."/>
        </authorList>
    </citation>
    <scope>NUCLEOTIDE SEQUENCE [LARGE SCALE GENOMIC DNA]</scope>
    <source>
        <strain evidence="2">G4 / LMG 22486</strain>
        <plasmid evidence="1 2">pBVIE04</plasmid>
    </source>
</reference>
<dbReference type="AlphaFoldDB" id="A4JW56"/>
<evidence type="ECO:0000313" key="1">
    <source>
        <dbReference type="EMBL" id="ABO60509.1"/>
    </source>
</evidence>
<dbReference type="EMBL" id="CP000620">
    <property type="protein sequence ID" value="ABO60509.1"/>
    <property type="molecule type" value="Genomic_DNA"/>
</dbReference>
<geneLocation type="plasmid" evidence="1 2">
    <name>pBVIE04</name>
</geneLocation>
<organism evidence="1 2">
    <name type="scientific">Burkholderia vietnamiensis (strain G4 / LMG 22486)</name>
    <name type="common">Burkholderia cepacia (strain R1808)</name>
    <dbReference type="NCBI Taxonomy" id="269482"/>
    <lineage>
        <taxon>Bacteria</taxon>
        <taxon>Pseudomonadati</taxon>
        <taxon>Pseudomonadota</taxon>
        <taxon>Betaproteobacteria</taxon>
        <taxon>Burkholderiales</taxon>
        <taxon>Burkholderiaceae</taxon>
        <taxon>Burkholderia</taxon>
        <taxon>Burkholderia cepacia complex</taxon>
    </lineage>
</organism>